<name>A0A0K2RZ78_9MICC</name>
<sequence length="442" mass="47357">MPDTPMSINAINYGADPTGAKDSTAAIQRAVDAVAARGGGSVELPRGIYRVSYPFIDIKHRVEIFGYGSSTVVIAHSDRAIPTTANGHTEYTGVFHVGSYTTPVYGNYNANKPMRMGVRNLHIRTNAANTPISSYPLDAHTTPLNNVAGVIFHTHLTGDMLNEPDIVPVIAGVEVWDTAIGVAVLGLDDQGMKIDDVTIRRTLNQGLLLGKPAGHPRRPNEGQNSGAADNKLRGIDVAEANLSGGSYAGIEVYAAQAKFENCSSNSNHRTSNKNALYEPATRHAGAGWIVQGERNMFIGCTARSNAGHGWIVEWAHNIFIGCEAEGSSWAGTVSGAAGADEAANWYISRNARGTRMVAPVSYNPPEKAASLYGFYIENKIYDLRITEGTAKDDRIGDGNMLGRRVYITGEIGANVVIEVEELRHSTSPAGQLTKEAYNVMRG</sequence>
<gene>
    <name evidence="3" type="ORF">RM6536_0858</name>
</gene>
<dbReference type="Gene3D" id="2.160.20.10">
    <property type="entry name" value="Single-stranded right-handed beta-helix, Pectin lyase-like"/>
    <property type="match status" value="1"/>
</dbReference>
<evidence type="ECO:0000256" key="1">
    <source>
        <dbReference type="SAM" id="MobiDB-lite"/>
    </source>
</evidence>
<evidence type="ECO:0000259" key="2">
    <source>
        <dbReference type="Pfam" id="PF12708"/>
    </source>
</evidence>
<feature type="region of interest" description="Disordered" evidence="1">
    <location>
        <begin position="208"/>
        <end position="230"/>
    </location>
</feature>
<dbReference type="Pfam" id="PF12708">
    <property type="entry name" value="Pect-lyase_RHGA_epim"/>
    <property type="match status" value="1"/>
</dbReference>
<dbReference type="RefSeq" id="WP_060824203.1">
    <property type="nucleotide sequence ID" value="NZ_AP014938.1"/>
</dbReference>
<dbReference type="InterPro" id="IPR012334">
    <property type="entry name" value="Pectin_lyas_fold"/>
</dbReference>
<protein>
    <submittedName>
        <fullName evidence="3">Exopolysaccharide biosynthesis protein</fullName>
    </submittedName>
</protein>
<dbReference type="InterPro" id="IPR024535">
    <property type="entry name" value="RHGA/B-epi-like_pectate_lyase"/>
</dbReference>
<dbReference type="Proteomes" id="UP000066203">
    <property type="component" value="Chromosome"/>
</dbReference>
<reference evidence="4" key="1">
    <citation type="submission" date="2015-08" db="EMBL/GenBank/DDBJ databases">
        <title>Complete genome sequence of Rothia mucilaginosa strain NUM-Rm6536.</title>
        <authorList>
            <person name="Nambu T."/>
        </authorList>
    </citation>
    <scope>NUCLEOTIDE SEQUENCE [LARGE SCALE GENOMIC DNA]</scope>
    <source>
        <strain evidence="4">NUM-Rm6536</strain>
    </source>
</reference>
<dbReference type="PATRIC" id="fig|43675.28.peg.878"/>
<dbReference type="InterPro" id="IPR011050">
    <property type="entry name" value="Pectin_lyase_fold/virulence"/>
</dbReference>
<proteinExistence type="predicted"/>
<evidence type="ECO:0000313" key="3">
    <source>
        <dbReference type="EMBL" id="BAS20105.1"/>
    </source>
</evidence>
<evidence type="ECO:0000313" key="4">
    <source>
        <dbReference type="Proteomes" id="UP000066203"/>
    </source>
</evidence>
<dbReference type="SUPFAM" id="SSF51126">
    <property type="entry name" value="Pectin lyase-like"/>
    <property type="match status" value="1"/>
</dbReference>
<organism evidence="3">
    <name type="scientific">Rothia mucilaginosa</name>
    <dbReference type="NCBI Taxonomy" id="43675"/>
    <lineage>
        <taxon>Bacteria</taxon>
        <taxon>Bacillati</taxon>
        <taxon>Actinomycetota</taxon>
        <taxon>Actinomycetes</taxon>
        <taxon>Micrococcales</taxon>
        <taxon>Micrococcaceae</taxon>
        <taxon>Rothia</taxon>
    </lineage>
</organism>
<feature type="domain" description="Rhamnogalacturonase A/B/Epimerase-like pectate lyase" evidence="2">
    <location>
        <begin position="8"/>
        <end position="131"/>
    </location>
</feature>
<dbReference type="AlphaFoldDB" id="A0A0K2RZ78"/>
<dbReference type="EMBL" id="AP014938">
    <property type="protein sequence ID" value="BAS20105.1"/>
    <property type="molecule type" value="Genomic_DNA"/>
</dbReference>
<accession>A0A0K2RZ78</accession>